<keyword evidence="2" id="KW-1185">Reference proteome</keyword>
<name>A0ABV4X7D1_9CYAN</name>
<dbReference type="RefSeq" id="WP_413271765.1">
    <property type="nucleotide sequence ID" value="NZ_JBHFNQ010000135.1"/>
</dbReference>
<evidence type="ECO:0000313" key="2">
    <source>
        <dbReference type="Proteomes" id="UP001576774"/>
    </source>
</evidence>
<dbReference type="Proteomes" id="UP001576774">
    <property type="component" value="Unassembled WGS sequence"/>
</dbReference>
<proteinExistence type="predicted"/>
<sequence length="120" mass="13789">MRIDKIHYQLNCVVGSGLSESFTFIVEPELGDSLDNNFAELRDWAHKVKMPSENDIYHKIQKGQQALRELDARIEEKKQQWNEMRTFLIAQGINPNAPEMPLPLKSLPQAIDGEIVDKDI</sequence>
<accession>A0ABV4X7D1</accession>
<dbReference type="EMBL" id="JBHFNQ010000135">
    <property type="protein sequence ID" value="MFB2878701.1"/>
    <property type="molecule type" value="Genomic_DNA"/>
</dbReference>
<organism evidence="1 2">
    <name type="scientific">Floridaenema aerugineum BLCC-F46</name>
    <dbReference type="NCBI Taxonomy" id="3153654"/>
    <lineage>
        <taxon>Bacteria</taxon>
        <taxon>Bacillati</taxon>
        <taxon>Cyanobacteriota</taxon>
        <taxon>Cyanophyceae</taxon>
        <taxon>Oscillatoriophycideae</taxon>
        <taxon>Aerosakkonematales</taxon>
        <taxon>Aerosakkonemataceae</taxon>
        <taxon>Floridanema</taxon>
        <taxon>Floridanema aerugineum</taxon>
    </lineage>
</organism>
<reference evidence="1 2" key="1">
    <citation type="submission" date="2024-09" db="EMBL/GenBank/DDBJ databases">
        <title>Floridaenema gen nov. (Aerosakkonemataceae, Aerosakkonematales ord. nov., Cyanobacteria) from benthic tropical and subtropical fresh waters, with the description of four new species.</title>
        <authorList>
            <person name="Moretto J.A."/>
            <person name="Berthold D.E."/>
            <person name="Lefler F.W."/>
            <person name="Huang I.-S."/>
            <person name="Laughinghouse H. IV."/>
        </authorList>
    </citation>
    <scope>NUCLEOTIDE SEQUENCE [LARGE SCALE GENOMIC DNA]</scope>
    <source>
        <strain evidence="1 2">BLCC-F46</strain>
    </source>
</reference>
<evidence type="ECO:0000313" key="1">
    <source>
        <dbReference type="EMBL" id="MFB2878701.1"/>
    </source>
</evidence>
<comment type="caution">
    <text evidence="1">The sequence shown here is derived from an EMBL/GenBank/DDBJ whole genome shotgun (WGS) entry which is preliminary data.</text>
</comment>
<gene>
    <name evidence="1" type="ORF">ACE1CC_17770</name>
</gene>
<protein>
    <submittedName>
        <fullName evidence="1">Uncharacterized protein</fullName>
    </submittedName>
</protein>